<dbReference type="Gene3D" id="1.10.150.240">
    <property type="entry name" value="Putative phosphatase, domain 2"/>
    <property type="match status" value="1"/>
</dbReference>
<dbReference type="InterPro" id="IPR041492">
    <property type="entry name" value="HAD_2"/>
</dbReference>
<dbReference type="RefSeq" id="WP_132871882.1">
    <property type="nucleotide sequence ID" value="NZ_SMGG01000003.1"/>
</dbReference>
<dbReference type="PANTHER" id="PTHR43481:SF4">
    <property type="entry name" value="GLYCEROL-1-PHOSPHATE PHOSPHOHYDROLASE 1-RELATED"/>
    <property type="match status" value="1"/>
</dbReference>
<sequence length="205" mass="23448">MRYRAALLDFDNTILGTEQGNFKAFHDVLHDIYGHGMRVDDFIYFTGNSWKDIFKYISNKYGKVSPEYIHKRFITIKGDFFSKHGVRIADGFHELMERVEIKAIVTGSSWAEIEVFSDIVDFSRFDTIVTCDDFLNGKPHPEPYLLAQNRLNIEAAECFAVEDSRVGITSARSAGVFTYFLKEFADEDHTAIADGAVDSMREIFL</sequence>
<dbReference type="SUPFAM" id="SSF56784">
    <property type="entry name" value="HAD-like"/>
    <property type="match status" value="1"/>
</dbReference>
<dbReference type="GO" id="GO:0050308">
    <property type="term" value="F:sugar-phosphatase activity"/>
    <property type="evidence" value="ECO:0007669"/>
    <property type="project" value="TreeGrafter"/>
</dbReference>
<keyword evidence="2" id="KW-1185">Reference proteome</keyword>
<dbReference type="EMBL" id="SMGG01000003">
    <property type="protein sequence ID" value="TCK62093.1"/>
    <property type="molecule type" value="Genomic_DNA"/>
</dbReference>
<organism evidence="1 2">
    <name type="scientific">Seleniivibrio woodruffii</name>
    <dbReference type="NCBI Taxonomy" id="1078050"/>
    <lineage>
        <taxon>Bacteria</taxon>
        <taxon>Pseudomonadati</taxon>
        <taxon>Deferribacterota</taxon>
        <taxon>Deferribacteres</taxon>
        <taxon>Deferribacterales</taxon>
        <taxon>Geovibrionaceae</taxon>
        <taxon>Seleniivibrio</taxon>
    </lineage>
</organism>
<dbReference type="NCBIfam" id="TIGR01509">
    <property type="entry name" value="HAD-SF-IA-v3"/>
    <property type="match status" value="1"/>
</dbReference>
<reference evidence="1 2" key="1">
    <citation type="submission" date="2019-03" db="EMBL/GenBank/DDBJ databases">
        <title>Genomic Encyclopedia of Type Strains, Phase IV (KMG-IV): sequencing the most valuable type-strain genomes for metagenomic binning, comparative biology and taxonomic classification.</title>
        <authorList>
            <person name="Goeker M."/>
        </authorList>
    </citation>
    <scope>NUCLEOTIDE SEQUENCE [LARGE SCALE GENOMIC DNA]</scope>
    <source>
        <strain evidence="1 2">DSM 24984</strain>
    </source>
</reference>
<dbReference type="Pfam" id="PF13419">
    <property type="entry name" value="HAD_2"/>
    <property type="match status" value="1"/>
</dbReference>
<accession>A0A4R1KDL9</accession>
<dbReference type="OrthoDB" id="9782449at2"/>
<evidence type="ECO:0000313" key="1">
    <source>
        <dbReference type="EMBL" id="TCK62093.1"/>
    </source>
</evidence>
<dbReference type="Gene3D" id="3.40.50.1000">
    <property type="entry name" value="HAD superfamily/HAD-like"/>
    <property type="match status" value="1"/>
</dbReference>
<dbReference type="Proteomes" id="UP000294614">
    <property type="component" value="Unassembled WGS sequence"/>
</dbReference>
<name>A0A4R1KDL9_9BACT</name>
<comment type="caution">
    <text evidence="1">The sequence shown here is derived from an EMBL/GenBank/DDBJ whole genome shotgun (WGS) entry which is preliminary data.</text>
</comment>
<gene>
    <name evidence="1" type="ORF">C8D98_0603</name>
</gene>
<dbReference type="InterPro" id="IPR023198">
    <property type="entry name" value="PGP-like_dom2"/>
</dbReference>
<dbReference type="SFLD" id="SFLDG01129">
    <property type="entry name" value="C1.5:_HAD__Beta-PGM__Phosphata"/>
    <property type="match status" value="1"/>
</dbReference>
<dbReference type="SFLD" id="SFLDS00003">
    <property type="entry name" value="Haloacid_Dehalogenase"/>
    <property type="match status" value="1"/>
</dbReference>
<dbReference type="InterPro" id="IPR023214">
    <property type="entry name" value="HAD_sf"/>
</dbReference>
<protein>
    <submittedName>
        <fullName evidence="1">HAD superfamily hydrolase (TIGR01509 family)</fullName>
    </submittedName>
</protein>
<keyword evidence="1" id="KW-0378">Hydrolase</keyword>
<evidence type="ECO:0000313" key="2">
    <source>
        <dbReference type="Proteomes" id="UP000294614"/>
    </source>
</evidence>
<dbReference type="PANTHER" id="PTHR43481">
    <property type="entry name" value="FRUCTOSE-1-PHOSPHATE PHOSPHATASE"/>
    <property type="match status" value="1"/>
</dbReference>
<dbReference type="InterPro" id="IPR036412">
    <property type="entry name" value="HAD-like_sf"/>
</dbReference>
<dbReference type="InterPro" id="IPR006439">
    <property type="entry name" value="HAD-SF_hydro_IA"/>
</dbReference>
<dbReference type="InterPro" id="IPR051806">
    <property type="entry name" value="HAD-like_SPP"/>
</dbReference>
<dbReference type="CDD" id="cd07505">
    <property type="entry name" value="HAD_BPGM-like"/>
    <property type="match status" value="1"/>
</dbReference>
<proteinExistence type="predicted"/>
<dbReference type="AlphaFoldDB" id="A0A4R1KDL9"/>